<evidence type="ECO:0000259" key="3">
    <source>
        <dbReference type="PROSITE" id="PS50977"/>
    </source>
</evidence>
<evidence type="ECO:0000313" key="4">
    <source>
        <dbReference type="EMBL" id="GHE00844.1"/>
    </source>
</evidence>
<dbReference type="Gene3D" id="1.10.357.10">
    <property type="entry name" value="Tetracycline Repressor, domain 2"/>
    <property type="match status" value="1"/>
</dbReference>
<reference evidence="4" key="1">
    <citation type="journal article" date="2014" name="Int. J. Syst. Evol. Microbiol.">
        <title>Complete genome sequence of Corynebacterium casei LMG S-19264T (=DSM 44701T), isolated from a smear-ripened cheese.</title>
        <authorList>
            <consortium name="US DOE Joint Genome Institute (JGI-PGF)"/>
            <person name="Walter F."/>
            <person name="Albersmeier A."/>
            <person name="Kalinowski J."/>
            <person name="Ruckert C."/>
        </authorList>
    </citation>
    <scope>NUCLEOTIDE SEQUENCE</scope>
    <source>
        <strain evidence="4">CGMCC 1.10859</strain>
    </source>
</reference>
<dbReference type="PANTHER" id="PTHR30055">
    <property type="entry name" value="HTH-TYPE TRANSCRIPTIONAL REGULATOR RUTR"/>
    <property type="match status" value="1"/>
</dbReference>
<dbReference type="AlphaFoldDB" id="A0AAN4ZZU3"/>
<dbReference type="GO" id="GO:0000976">
    <property type="term" value="F:transcription cis-regulatory region binding"/>
    <property type="evidence" value="ECO:0007669"/>
    <property type="project" value="TreeGrafter"/>
</dbReference>
<accession>A0AAN4ZZU3</accession>
<dbReference type="SUPFAM" id="SSF46689">
    <property type="entry name" value="Homeodomain-like"/>
    <property type="match status" value="1"/>
</dbReference>
<protein>
    <recommendedName>
        <fullName evidence="3">HTH tetR-type domain-containing protein</fullName>
    </recommendedName>
</protein>
<dbReference type="Pfam" id="PF00440">
    <property type="entry name" value="TetR_N"/>
    <property type="match status" value="1"/>
</dbReference>
<sequence length="204" mass="23377">MRLPFNERRAQILEVAAEFFAEHGLTAQTRQLADRCGISQRLLYRFFPTKEDLLREVYRNEILGAFNATWFVSLQDRSRPVAERLERFYADYLASTLTRKWLRLFLHVSLDETNLAPDYIAAIVTPLLEVIMRETAAEKGLSLPDSPDALRQMGWTLHGAISHYAMRLHLCQGSGCLPESRMIALNVRLFLSGFEDMLAAAQQD</sequence>
<dbReference type="InterPro" id="IPR009057">
    <property type="entry name" value="Homeodomain-like_sf"/>
</dbReference>
<dbReference type="EMBL" id="BNAB01000005">
    <property type="protein sequence ID" value="GHE00844.1"/>
    <property type="molecule type" value="Genomic_DNA"/>
</dbReference>
<name>A0AAN4ZZU3_9RHOB</name>
<keyword evidence="1 2" id="KW-0238">DNA-binding</keyword>
<feature type="domain" description="HTH tetR-type" evidence="3">
    <location>
        <begin position="6"/>
        <end position="65"/>
    </location>
</feature>
<comment type="caution">
    <text evidence="4">The sequence shown here is derived from an EMBL/GenBank/DDBJ whole genome shotgun (WGS) entry which is preliminary data.</text>
</comment>
<organism evidence="4 5">
    <name type="scientific">Allgaiera indica</name>
    <dbReference type="NCBI Taxonomy" id="765699"/>
    <lineage>
        <taxon>Bacteria</taxon>
        <taxon>Pseudomonadati</taxon>
        <taxon>Pseudomonadota</taxon>
        <taxon>Alphaproteobacteria</taxon>
        <taxon>Rhodobacterales</taxon>
        <taxon>Paracoccaceae</taxon>
        <taxon>Allgaiera</taxon>
    </lineage>
</organism>
<evidence type="ECO:0000313" key="5">
    <source>
        <dbReference type="Proteomes" id="UP000634647"/>
    </source>
</evidence>
<dbReference type="PRINTS" id="PR00455">
    <property type="entry name" value="HTHTETR"/>
</dbReference>
<proteinExistence type="predicted"/>
<feature type="DNA-binding region" description="H-T-H motif" evidence="2">
    <location>
        <begin position="28"/>
        <end position="47"/>
    </location>
</feature>
<dbReference type="PROSITE" id="PS50977">
    <property type="entry name" value="HTH_TETR_2"/>
    <property type="match status" value="1"/>
</dbReference>
<evidence type="ECO:0000256" key="2">
    <source>
        <dbReference type="PROSITE-ProRule" id="PRU00335"/>
    </source>
</evidence>
<dbReference type="InterPro" id="IPR001647">
    <property type="entry name" value="HTH_TetR"/>
</dbReference>
<dbReference type="GO" id="GO:0003700">
    <property type="term" value="F:DNA-binding transcription factor activity"/>
    <property type="evidence" value="ECO:0007669"/>
    <property type="project" value="TreeGrafter"/>
</dbReference>
<reference evidence="4" key="2">
    <citation type="submission" date="2023-06" db="EMBL/GenBank/DDBJ databases">
        <authorList>
            <person name="Sun Q."/>
            <person name="Zhou Y."/>
        </authorList>
    </citation>
    <scope>NUCLEOTIDE SEQUENCE</scope>
    <source>
        <strain evidence="4">CGMCC 1.10859</strain>
    </source>
</reference>
<dbReference type="PANTHER" id="PTHR30055:SF181">
    <property type="entry name" value="BLR6905 PROTEIN"/>
    <property type="match status" value="1"/>
</dbReference>
<dbReference type="InterPro" id="IPR050109">
    <property type="entry name" value="HTH-type_TetR-like_transc_reg"/>
</dbReference>
<evidence type="ECO:0000256" key="1">
    <source>
        <dbReference type="ARBA" id="ARBA00023125"/>
    </source>
</evidence>
<gene>
    <name evidence="4" type="ORF">GCM10008024_14100</name>
</gene>
<dbReference type="Proteomes" id="UP000634647">
    <property type="component" value="Unassembled WGS sequence"/>
</dbReference>